<keyword evidence="3" id="KW-1185">Reference proteome</keyword>
<dbReference type="KEGG" id="pif:PITG_02861"/>
<feature type="compositionally biased region" description="Basic and acidic residues" evidence="1">
    <location>
        <begin position="64"/>
        <end position="75"/>
    </location>
</feature>
<dbReference type="AlphaFoldDB" id="D0MXE5"/>
<dbReference type="HOGENOM" id="CLU_1117579_0_0_1"/>
<dbReference type="RefSeq" id="XP_002907744.1">
    <property type="nucleotide sequence ID" value="XM_002907698.1"/>
</dbReference>
<feature type="region of interest" description="Disordered" evidence="1">
    <location>
        <begin position="62"/>
        <end position="103"/>
    </location>
</feature>
<accession>D0MXE5</accession>
<sequence>MSGSEPERKRQRVSEQETPMIMDVNSPAKWDFLASWCEELNGQVTAIHNNVIRVLGPRRKREKPFRFDGEDRSIGDEQEDEGDEDDDSDEEGDDVLVLPPDALKRERRQERQSYLLPRFDFVSLTGVPRLPDPKESPTQEWEKLFLAEAPQYQPGEEYKKARARILEMQSKARPRVPSCLEIPVSLEFGNWSQSADQLAEDLKDVGTLLQKMKNRADSLDSMSKQDENCADSAGTFIYRLVELSITETM</sequence>
<evidence type="ECO:0000256" key="1">
    <source>
        <dbReference type="SAM" id="MobiDB-lite"/>
    </source>
</evidence>
<dbReference type="eggNOG" id="ENOG502RA6Z">
    <property type="taxonomic scope" value="Eukaryota"/>
</dbReference>
<dbReference type="InParanoid" id="D0MXE5"/>
<dbReference type="OrthoDB" id="126668at2759"/>
<proteinExistence type="predicted"/>
<feature type="compositionally biased region" description="Basic and acidic residues" evidence="1">
    <location>
        <begin position="1"/>
        <end position="15"/>
    </location>
</feature>
<dbReference type="VEuPathDB" id="FungiDB:PITG_02861"/>
<evidence type="ECO:0000313" key="2">
    <source>
        <dbReference type="EMBL" id="EEY64308.1"/>
    </source>
</evidence>
<dbReference type="Proteomes" id="UP000006643">
    <property type="component" value="Unassembled WGS sequence"/>
</dbReference>
<organism evidence="2 3">
    <name type="scientific">Phytophthora infestans (strain T30-4)</name>
    <name type="common">Potato late blight agent</name>
    <dbReference type="NCBI Taxonomy" id="403677"/>
    <lineage>
        <taxon>Eukaryota</taxon>
        <taxon>Sar</taxon>
        <taxon>Stramenopiles</taxon>
        <taxon>Oomycota</taxon>
        <taxon>Peronosporomycetes</taxon>
        <taxon>Peronosporales</taxon>
        <taxon>Peronosporaceae</taxon>
        <taxon>Phytophthora</taxon>
    </lineage>
</organism>
<feature type="compositionally biased region" description="Acidic residues" evidence="1">
    <location>
        <begin position="76"/>
        <end position="94"/>
    </location>
</feature>
<dbReference type="OMA" id="NCADSAG"/>
<gene>
    <name evidence="2" type="ORF">PITG_02861</name>
</gene>
<dbReference type="EMBL" id="DS028120">
    <property type="protein sequence ID" value="EEY64308.1"/>
    <property type="molecule type" value="Genomic_DNA"/>
</dbReference>
<reference evidence="3" key="1">
    <citation type="journal article" date="2009" name="Nature">
        <title>Genome sequence and analysis of the Irish potato famine pathogen Phytophthora infestans.</title>
        <authorList>
            <consortium name="The Broad Institute Genome Sequencing Platform"/>
            <person name="Haas B.J."/>
            <person name="Kamoun S."/>
            <person name="Zody M.C."/>
            <person name="Jiang R.H."/>
            <person name="Handsaker R.E."/>
            <person name="Cano L.M."/>
            <person name="Grabherr M."/>
            <person name="Kodira C.D."/>
            <person name="Raffaele S."/>
            <person name="Torto-Alalibo T."/>
            <person name="Bozkurt T.O."/>
            <person name="Ah-Fong A.M."/>
            <person name="Alvarado L."/>
            <person name="Anderson V.L."/>
            <person name="Armstrong M.R."/>
            <person name="Avrova A."/>
            <person name="Baxter L."/>
            <person name="Beynon J."/>
            <person name="Boevink P.C."/>
            <person name="Bollmann S.R."/>
            <person name="Bos J.I."/>
            <person name="Bulone V."/>
            <person name="Cai G."/>
            <person name="Cakir C."/>
            <person name="Carrington J.C."/>
            <person name="Chawner M."/>
            <person name="Conti L."/>
            <person name="Costanzo S."/>
            <person name="Ewan R."/>
            <person name="Fahlgren N."/>
            <person name="Fischbach M.A."/>
            <person name="Fugelstad J."/>
            <person name="Gilroy E.M."/>
            <person name="Gnerre S."/>
            <person name="Green P.J."/>
            <person name="Grenville-Briggs L.J."/>
            <person name="Griffith J."/>
            <person name="Grunwald N.J."/>
            <person name="Horn K."/>
            <person name="Horner N.R."/>
            <person name="Hu C.H."/>
            <person name="Huitema E."/>
            <person name="Jeong D.H."/>
            <person name="Jones A.M."/>
            <person name="Jones J.D."/>
            <person name="Jones R.W."/>
            <person name="Karlsson E.K."/>
            <person name="Kunjeti S.G."/>
            <person name="Lamour K."/>
            <person name="Liu Z."/>
            <person name="Ma L."/>
            <person name="Maclean D."/>
            <person name="Chibucos M.C."/>
            <person name="McDonald H."/>
            <person name="McWalters J."/>
            <person name="Meijer H.J."/>
            <person name="Morgan W."/>
            <person name="Morris P.F."/>
            <person name="Munro C.A."/>
            <person name="O'Neill K."/>
            <person name="Ospina-Giraldo M."/>
            <person name="Pinzon A."/>
            <person name="Pritchard L."/>
            <person name="Ramsahoye B."/>
            <person name="Ren Q."/>
            <person name="Restrepo S."/>
            <person name="Roy S."/>
            <person name="Sadanandom A."/>
            <person name="Savidor A."/>
            <person name="Schornack S."/>
            <person name="Schwartz D.C."/>
            <person name="Schumann U.D."/>
            <person name="Schwessinger B."/>
            <person name="Seyer L."/>
            <person name="Sharpe T."/>
            <person name="Silvar C."/>
            <person name="Song J."/>
            <person name="Studholme D.J."/>
            <person name="Sykes S."/>
            <person name="Thines M."/>
            <person name="van de Vondervoort P.J."/>
            <person name="Phuntumart V."/>
            <person name="Wawra S."/>
            <person name="Weide R."/>
            <person name="Win J."/>
            <person name="Young C."/>
            <person name="Zhou S."/>
            <person name="Fry W."/>
            <person name="Meyers B.C."/>
            <person name="van West P."/>
            <person name="Ristaino J."/>
            <person name="Govers F."/>
            <person name="Birch P.R."/>
            <person name="Whisson S.C."/>
            <person name="Judelson H.S."/>
            <person name="Nusbaum C."/>
        </authorList>
    </citation>
    <scope>NUCLEOTIDE SEQUENCE [LARGE SCALE GENOMIC DNA]</scope>
    <source>
        <strain evidence="3">T30-4</strain>
    </source>
</reference>
<dbReference type="GeneID" id="9476957"/>
<feature type="region of interest" description="Disordered" evidence="1">
    <location>
        <begin position="1"/>
        <end position="22"/>
    </location>
</feature>
<protein>
    <submittedName>
        <fullName evidence="2">Uncharacterized protein</fullName>
    </submittedName>
</protein>
<evidence type="ECO:0000313" key="3">
    <source>
        <dbReference type="Proteomes" id="UP000006643"/>
    </source>
</evidence>
<name>D0MXE5_PHYIT</name>